<dbReference type="SUPFAM" id="SSF161098">
    <property type="entry name" value="MetI-like"/>
    <property type="match status" value="1"/>
</dbReference>
<protein>
    <submittedName>
        <fullName evidence="11">ABC transporter permease</fullName>
    </submittedName>
</protein>
<evidence type="ECO:0000256" key="5">
    <source>
        <dbReference type="ARBA" id="ARBA00022989"/>
    </source>
</evidence>
<comment type="function">
    <text evidence="8">Part of the ABC transporter complex CysAWTP (TC 3.A.1.6.1) involved in sulfate/thiosulfate import. Probably responsible for the translocation of the substrate across the membrane.</text>
</comment>
<evidence type="ECO:0000256" key="1">
    <source>
        <dbReference type="ARBA" id="ARBA00004141"/>
    </source>
</evidence>
<evidence type="ECO:0000313" key="11">
    <source>
        <dbReference type="EMBL" id="MCU7380323.1"/>
    </source>
</evidence>
<dbReference type="CDD" id="cd06261">
    <property type="entry name" value="TM_PBP2"/>
    <property type="match status" value="1"/>
</dbReference>
<dbReference type="EMBL" id="JAOSHN010000009">
    <property type="protein sequence ID" value="MCU7380323.1"/>
    <property type="molecule type" value="Genomic_DNA"/>
</dbReference>
<dbReference type="Gene3D" id="1.10.3720.10">
    <property type="entry name" value="MetI-like"/>
    <property type="match status" value="1"/>
</dbReference>
<keyword evidence="3 9" id="KW-0813">Transport</keyword>
<keyword evidence="5 9" id="KW-1133">Transmembrane helix</keyword>
<dbReference type="PROSITE" id="PS50928">
    <property type="entry name" value="ABC_TM1"/>
    <property type="match status" value="1"/>
</dbReference>
<keyword evidence="4 9" id="KW-0812">Transmembrane</keyword>
<reference evidence="11" key="1">
    <citation type="submission" date="2022-09" db="EMBL/GenBank/DDBJ databases">
        <title>Culturomic study of gut microbiota in children with autism spectrum disorder.</title>
        <authorList>
            <person name="Efimov B.A."/>
            <person name="Chaplin A.V."/>
            <person name="Sokolova S.R."/>
            <person name="Pikina A.P."/>
            <person name="Korzhanova M."/>
            <person name="Belova V."/>
            <person name="Korostin D."/>
        </authorList>
    </citation>
    <scope>NUCLEOTIDE SEQUENCE</scope>
    <source>
        <strain evidence="11">ASD5510</strain>
    </source>
</reference>
<comment type="caution">
    <text evidence="11">The sequence shown here is derived from an EMBL/GenBank/DDBJ whole genome shotgun (WGS) entry which is preliminary data.</text>
</comment>
<dbReference type="InterPro" id="IPR005667">
    <property type="entry name" value="Sulph_transpt2"/>
</dbReference>
<evidence type="ECO:0000256" key="2">
    <source>
        <dbReference type="ARBA" id="ARBA00011779"/>
    </source>
</evidence>
<evidence type="ECO:0000256" key="8">
    <source>
        <dbReference type="ARBA" id="ARBA00025323"/>
    </source>
</evidence>
<evidence type="ECO:0000259" key="10">
    <source>
        <dbReference type="PROSITE" id="PS50928"/>
    </source>
</evidence>
<dbReference type="AlphaFoldDB" id="A0A9J6QXU3"/>
<accession>A0A9J6QXU3</accession>
<dbReference type="GO" id="GO:0015419">
    <property type="term" value="F:ABC-type sulfate transporter activity"/>
    <property type="evidence" value="ECO:0007669"/>
    <property type="project" value="InterPro"/>
</dbReference>
<sequence>MKRRFQLFEWFAIGVLILVTAFITISLLAVILGGFSALRESLFSDEVQFAVKLSLATATISTVVCMLLALPCSYVLTRKRFPGRQLIEAIIEVPLSLPYLVLGLCLLIVFSSQAGQLLKAAGFRVVFDAAGIVIAQIMVNLPFVIKLVTSAFSEVDLRLEFIAGTLGASRWKRFYTITLGLCRNDLLSACILAWSRGLGEFGATLMLVGVTRMVTETLPASIYLNISTGDNDMAMASATILIAISMATLIFSSRLEKKNKRVTRKEV</sequence>
<dbReference type="PANTHER" id="PTHR30406:SF8">
    <property type="entry name" value="SULFATE TRANSPORT SYSTEM PERMEASE PROTEIN CYST"/>
    <property type="match status" value="1"/>
</dbReference>
<comment type="subunit">
    <text evidence="2">The complex is composed of two ATP-binding proteins (CysA), two transmembrane proteins (CysT and CysW) and a solute-binding protein (CysP).</text>
</comment>
<dbReference type="InterPro" id="IPR035906">
    <property type="entry name" value="MetI-like_sf"/>
</dbReference>
<evidence type="ECO:0000256" key="7">
    <source>
        <dbReference type="ARBA" id="ARBA00023136"/>
    </source>
</evidence>
<evidence type="ECO:0000313" key="12">
    <source>
        <dbReference type="Proteomes" id="UP001065549"/>
    </source>
</evidence>
<feature type="domain" description="ABC transmembrane type-1" evidence="10">
    <location>
        <begin position="51"/>
        <end position="252"/>
    </location>
</feature>
<organism evidence="11 12">
    <name type="scientific">Hominibacterium faecale</name>
    <dbReference type="NCBI Taxonomy" id="2839743"/>
    <lineage>
        <taxon>Bacteria</taxon>
        <taxon>Bacillati</taxon>
        <taxon>Bacillota</taxon>
        <taxon>Clostridia</taxon>
        <taxon>Peptostreptococcales</taxon>
        <taxon>Anaerovoracaceae</taxon>
        <taxon>Hominibacterium</taxon>
    </lineage>
</organism>
<proteinExistence type="inferred from homology"/>
<evidence type="ECO:0000256" key="4">
    <source>
        <dbReference type="ARBA" id="ARBA00022692"/>
    </source>
</evidence>
<evidence type="ECO:0000256" key="6">
    <source>
        <dbReference type="ARBA" id="ARBA00023032"/>
    </source>
</evidence>
<dbReference type="RefSeq" id="WP_148395409.1">
    <property type="nucleotide sequence ID" value="NZ_JAJAGH010000001.1"/>
</dbReference>
<comment type="subcellular location">
    <subcellularLocation>
        <location evidence="9">Cell membrane</location>
        <topology evidence="9">Multi-pass membrane protein</topology>
    </subcellularLocation>
    <subcellularLocation>
        <location evidence="1">Membrane</location>
        <topology evidence="1">Multi-pass membrane protein</topology>
    </subcellularLocation>
</comment>
<dbReference type="Proteomes" id="UP001065549">
    <property type="component" value="Unassembled WGS sequence"/>
</dbReference>
<feature type="transmembrane region" description="Helical" evidence="9">
    <location>
        <begin position="233"/>
        <end position="251"/>
    </location>
</feature>
<feature type="transmembrane region" description="Helical" evidence="9">
    <location>
        <begin position="55"/>
        <end position="77"/>
    </location>
</feature>
<dbReference type="PANTHER" id="PTHR30406">
    <property type="entry name" value="SULFATE TRANSPORT SYSTEM PERMEASE PROTEIN"/>
    <property type="match status" value="1"/>
</dbReference>
<name>A0A9J6QXU3_9FIRM</name>
<evidence type="ECO:0000256" key="9">
    <source>
        <dbReference type="RuleBase" id="RU363032"/>
    </source>
</evidence>
<evidence type="ECO:0000256" key="3">
    <source>
        <dbReference type="ARBA" id="ARBA00022448"/>
    </source>
</evidence>
<keyword evidence="12" id="KW-1185">Reference proteome</keyword>
<comment type="similarity">
    <text evidence="9">Belongs to the binding-protein-dependent transport system permease family.</text>
</comment>
<keyword evidence="6" id="KW-0764">Sulfate transport</keyword>
<keyword evidence="7 9" id="KW-0472">Membrane</keyword>
<feature type="transmembrane region" description="Helical" evidence="9">
    <location>
        <begin position="130"/>
        <end position="153"/>
    </location>
</feature>
<feature type="transmembrane region" description="Helical" evidence="9">
    <location>
        <begin position="7"/>
        <end position="35"/>
    </location>
</feature>
<dbReference type="InterPro" id="IPR000515">
    <property type="entry name" value="MetI-like"/>
</dbReference>
<dbReference type="GO" id="GO:0005886">
    <property type="term" value="C:plasma membrane"/>
    <property type="evidence" value="ECO:0007669"/>
    <property type="project" value="UniProtKB-SubCell"/>
</dbReference>
<dbReference type="Pfam" id="PF00528">
    <property type="entry name" value="BPD_transp_1"/>
    <property type="match status" value="1"/>
</dbReference>
<gene>
    <name evidence="11" type="ORF">OBO34_18500</name>
</gene>
<feature type="transmembrane region" description="Helical" evidence="9">
    <location>
        <begin position="89"/>
        <end position="110"/>
    </location>
</feature>